<protein>
    <recommendedName>
        <fullName evidence="6">Alpha-1,4-glucan:maltose-1-phosphate maltosyltransferase</fullName>
        <shortName evidence="6">GMPMT</shortName>
        <ecNumber evidence="6">2.4.99.16</ecNumber>
    </recommendedName>
    <alternativeName>
        <fullName evidence="6">(1-&gt;4)-alpha-D-glucan:maltose-1-phosphate alpha-D-maltosyltransferase</fullName>
    </alternativeName>
</protein>
<evidence type="ECO:0000256" key="5">
    <source>
        <dbReference type="ARBA" id="ARBA00048735"/>
    </source>
</evidence>
<feature type="site" description="Transition state stabilizer" evidence="6">
    <location>
        <position position="877"/>
    </location>
</feature>
<dbReference type="InterPro" id="IPR013780">
    <property type="entry name" value="Glyco_hydro_b"/>
</dbReference>
<feature type="binding site" evidence="6">
    <location>
        <position position="791"/>
    </location>
    <ligand>
        <name>alpha-maltose 1-phosphate</name>
        <dbReference type="ChEBI" id="CHEBI:63576"/>
    </ligand>
</feature>
<evidence type="ECO:0000313" key="9">
    <source>
        <dbReference type="EMBL" id="CCJ52582.1"/>
    </source>
</evidence>
<dbReference type="InterPro" id="IPR017853">
    <property type="entry name" value="GH"/>
</dbReference>
<comment type="function">
    <text evidence="6">Maltosyltransferase that uses maltose 1-phosphate (M1P) as the sugar donor to elongate linear or branched alpha-(1-&gt;4)-glucans. Is involved in a branched alpha-glucan biosynthetic pathway from trehalose, together with TreS, Mak and GlgB.</text>
</comment>
<dbReference type="InterPro" id="IPR049171">
    <property type="entry name" value="GLGE_C"/>
</dbReference>
<dbReference type="Pfam" id="PF00128">
    <property type="entry name" value="Alpha-amylase"/>
    <property type="match status" value="1"/>
</dbReference>
<dbReference type="GO" id="GO:0004553">
    <property type="term" value="F:hydrolase activity, hydrolyzing O-glycosyl compounds"/>
    <property type="evidence" value="ECO:0007669"/>
    <property type="project" value="InterPro"/>
</dbReference>
<dbReference type="SUPFAM" id="SSF51445">
    <property type="entry name" value="(Trans)glycosidases"/>
    <property type="match status" value="2"/>
</dbReference>
<evidence type="ECO:0000256" key="1">
    <source>
        <dbReference type="ARBA" id="ARBA00011738"/>
    </source>
</evidence>
<feature type="binding site" evidence="6">
    <location>
        <begin position="930"/>
        <end position="931"/>
    </location>
    <ligand>
        <name>alpha-maltose 1-phosphate</name>
        <dbReference type="ChEBI" id="CHEBI:63576"/>
    </ligand>
</feature>
<feature type="active site" description="Proton donor" evidence="6">
    <location>
        <position position="819"/>
    </location>
</feature>
<dbReference type="CDD" id="cd11344">
    <property type="entry name" value="AmyAc_GlgE_like"/>
    <property type="match status" value="1"/>
</dbReference>
<keyword evidence="4 6" id="KW-0119">Carbohydrate metabolism</keyword>
<comment type="subunit">
    <text evidence="1 6">Homodimer.</text>
</comment>
<dbReference type="PANTHER" id="PTHR47786:SF2">
    <property type="entry name" value="GLYCOSYL HYDROLASE FAMILY 13 CATALYTIC DOMAIN-CONTAINING PROTEIN"/>
    <property type="match status" value="1"/>
</dbReference>
<dbReference type="InterPro" id="IPR006047">
    <property type="entry name" value="GH13_cat_dom"/>
</dbReference>
<feature type="binding site" evidence="6">
    <location>
        <position position="655"/>
    </location>
    <ligand>
        <name>alpha-maltose 1-phosphate</name>
        <dbReference type="ChEBI" id="CHEBI:63576"/>
    </ligand>
</feature>
<keyword evidence="2 6" id="KW-0328">Glycosyltransferase</keyword>
<dbReference type="OrthoDB" id="9805159at2"/>
<dbReference type="Gene3D" id="2.60.40.1180">
    <property type="entry name" value="Golgi alpha-mannosidase II"/>
    <property type="match status" value="1"/>
</dbReference>
<dbReference type="HAMAP" id="MF_02124">
    <property type="entry name" value="GlgE"/>
    <property type="match status" value="1"/>
</dbReference>
<dbReference type="KEGG" id="bbh:BN112_0664"/>
<evidence type="ECO:0000313" key="10">
    <source>
        <dbReference type="Proteomes" id="UP000007564"/>
    </source>
</evidence>
<proteinExistence type="inferred from homology"/>
<dbReference type="InterPro" id="IPR013783">
    <property type="entry name" value="Ig-like_fold"/>
</dbReference>
<feature type="binding site" evidence="6">
    <location>
        <position position="750"/>
    </location>
    <ligand>
        <name>alpha-maltose 1-phosphate</name>
        <dbReference type="ChEBI" id="CHEBI:63576"/>
    </ligand>
</feature>
<evidence type="ECO:0000256" key="6">
    <source>
        <dbReference type="HAMAP-Rule" id="MF_02124"/>
    </source>
</evidence>
<feature type="region of interest" description="Disordered" evidence="7">
    <location>
        <begin position="652"/>
        <end position="684"/>
    </location>
</feature>
<evidence type="ECO:0000259" key="8">
    <source>
        <dbReference type="SMART" id="SM00642"/>
    </source>
</evidence>
<keyword evidence="3 6" id="KW-0808">Transferase</keyword>
<dbReference type="HOGENOM" id="CLU_007336_1_2_4"/>
<dbReference type="AlphaFoldDB" id="A0A0C6P1R8"/>
<dbReference type="EC" id="2.4.99.16" evidence="6"/>
<dbReference type="Gene3D" id="3.20.20.80">
    <property type="entry name" value="Glycosidases"/>
    <property type="match status" value="2"/>
</dbReference>
<dbReference type="Gene3D" id="1.20.58.80">
    <property type="entry name" value="Phosphotransferase system, lactose/cellobiose-type IIA subunit"/>
    <property type="match status" value="1"/>
</dbReference>
<feature type="region of interest" description="Disordered" evidence="7">
    <location>
        <begin position="116"/>
        <end position="140"/>
    </location>
</feature>
<gene>
    <name evidence="6" type="primary">glgE</name>
    <name evidence="9" type="ORF">BN112_0664</name>
</gene>
<feature type="active site" description="Nucleophile" evidence="6">
    <location>
        <position position="790"/>
    </location>
</feature>
<comment type="catalytic activity">
    <reaction evidence="5 6">
        <text>alpha-maltose 1-phosphate + [(1-&gt;4)-alpha-D-glucosyl](n) = [(1-&gt;4)-alpha-D-glucosyl](n+2) + phosphate</text>
        <dbReference type="Rhea" id="RHEA:42692"/>
        <dbReference type="Rhea" id="RHEA-COMP:9584"/>
        <dbReference type="Rhea" id="RHEA-COMP:10183"/>
        <dbReference type="ChEBI" id="CHEBI:15444"/>
        <dbReference type="ChEBI" id="CHEBI:43474"/>
        <dbReference type="ChEBI" id="CHEBI:63576"/>
        <dbReference type="EC" id="2.4.99.16"/>
    </reaction>
</comment>
<name>A0A0C6P1R8_BORBO</name>
<evidence type="ECO:0000256" key="2">
    <source>
        <dbReference type="ARBA" id="ARBA00022676"/>
    </source>
</evidence>
<dbReference type="RefSeq" id="WP_015063843.1">
    <property type="nucleotide sequence ID" value="NC_019382.1"/>
</dbReference>
<dbReference type="InterPro" id="IPR026585">
    <property type="entry name" value="GlgE"/>
</dbReference>
<sequence>MVRRAAARLDRDAELLAFHAAAIALARDARASPYAAWQALCTRLRRCGFNAVCLTPPWQCRDDIQGAPADVDHADARWGGGAMDATLARLAREAAAQGLTLLLDLEPDRVARDAAPRTAQAQWLESPADEPAGDPRQPAARHGVRYVRGRPAPAAFLQAWQSRLAGWLDAGVAGFRCTAPQRLDPSDWRALFEPLRASRPALRLLAWTAGLTPAQSAALAGAGFDGVFGSIPWWSPDAAWLDAESQRLREIAPLLAAPLAPAGGAPLAPASAAAHAALRALWVAALWGDGLLVGSELQRMMPAVARALRWRRQAAPRGRPVLLCGRDGWATLIIRPGPPGTSHVLALDPQAAHEPRVDWSAGAALLPAGVPRHLADPVEHCALYRVAAARPVRATAGALLPGPPSACDRDARVVFEHVAPSVAHGSLAAKALAHVPVEVGVDLISDGHEQLAGELQWRAVDQAGWHGVPLAPGDNDRWHARFAPRRVGLHEFRVCAWRDTWLTFCRELRLKHEADQDIALDLAEGAAHLRAALARRQARGDARRATIEAALSMLNGGPAPADAVAALLRDGLAQAMRALAARPFMHTSASRPLWVDRAAAGHGSWYELFPRSQAVPAGAHGTFDDVIARLPALRAMGFDVLYLPPIHPIGQSQRKGRNNALQAAADDPGSPYAIGSPDGGHDAIHPQLGTRADFARLVQAAAAHGMEVALDFAIQCSPDHPWLQRHPDWFEHRADGSIRHAENPPKRYEDIVNVSFYDQASGRPRRALWRALRDVLLYWIDAGVRIFRVDNPHTKPLPFWQWLVADVHARHPDVVFLSEAFTRPRMMYRLAKLGFTQSYTYFTWRNTRHELDSYLRELSRPPVCEWFRPNFFVNTPDINPYFLQASGRAGFLIRAALATAGSGLWGMYSGFELCEAQPVPGKEEYLDSEKYQLRQRDWHAPGNVTAEIAALNRIRRANPALHSHLGYVPLQCANEQVLTFCKATPNRASVVLVAISLDPWAPQSVRVALPRWLFGLDDSADLHGEDLLDGARASWREAALDLELTPQRPYRLWRLWSRPLSS</sequence>
<reference evidence="9 10" key="1">
    <citation type="journal article" date="2012" name="BMC Genomics">
        <title>Comparative genomics of the classical Bordetella subspecies: the evolution and exchange of virulence-associated diversity amongst closely related pathogens.</title>
        <authorList>
            <person name="Park J."/>
            <person name="Zhang Y."/>
            <person name="Buboltz A.M."/>
            <person name="Zhang X."/>
            <person name="Schuster S.C."/>
            <person name="Ahuja U."/>
            <person name="Liu M."/>
            <person name="Miller J.F."/>
            <person name="Sebaihia M."/>
            <person name="Bentley S.D."/>
            <person name="Parkhill J."/>
            <person name="Harvill E.T."/>
        </authorList>
    </citation>
    <scope>NUCLEOTIDE SEQUENCE [LARGE SCALE GENOMIC DNA]</scope>
    <source>
        <strain evidence="9 10">253</strain>
    </source>
</reference>
<dbReference type="Proteomes" id="UP000007564">
    <property type="component" value="Chromosome"/>
</dbReference>
<organism evidence="9 10">
    <name type="scientific">Bordetella bronchiseptica 253</name>
    <dbReference type="NCBI Taxonomy" id="568707"/>
    <lineage>
        <taxon>Bacteria</taxon>
        <taxon>Pseudomonadati</taxon>
        <taxon>Pseudomonadota</taxon>
        <taxon>Betaproteobacteria</taxon>
        <taxon>Burkholderiales</taxon>
        <taxon>Alcaligenaceae</taxon>
        <taxon>Bordetella</taxon>
    </lineage>
</organism>
<feature type="domain" description="Glycosyl hydrolase family 13 catalytic" evidence="8">
    <location>
        <begin position="607"/>
        <end position="955"/>
    </location>
</feature>
<dbReference type="GO" id="GO:0030979">
    <property type="term" value="P:alpha-glucan biosynthetic process"/>
    <property type="evidence" value="ECO:0007669"/>
    <property type="project" value="UniProtKB-UniRule"/>
</dbReference>
<dbReference type="InterPro" id="IPR021828">
    <property type="entry name" value="GlgE_dom_N/S"/>
</dbReference>
<evidence type="ECO:0000256" key="4">
    <source>
        <dbReference type="ARBA" id="ARBA00023277"/>
    </source>
</evidence>
<evidence type="ECO:0000256" key="3">
    <source>
        <dbReference type="ARBA" id="ARBA00022679"/>
    </source>
</evidence>
<dbReference type="SMART" id="SM00642">
    <property type="entry name" value="Aamy"/>
    <property type="match status" value="1"/>
</dbReference>
<dbReference type="PANTHER" id="PTHR47786">
    <property type="entry name" value="ALPHA-1,4-GLUCAN:MALTOSE-1-PHOSPHATE MALTOSYLTRANSFERASE"/>
    <property type="match status" value="1"/>
</dbReference>
<accession>A0A0C6P1R8</accession>
<dbReference type="Pfam" id="PF21702">
    <property type="entry name" value="GLGE_C"/>
    <property type="match status" value="1"/>
</dbReference>
<comment type="similarity">
    <text evidence="6">Belongs to the glycosyl hydrolase 13 family. GlgE subfamily.</text>
</comment>
<feature type="binding site" evidence="6">
    <location>
        <position position="715"/>
    </location>
    <ligand>
        <name>alpha-maltose 1-phosphate</name>
        <dbReference type="ChEBI" id="CHEBI:63576"/>
    </ligand>
</feature>
<dbReference type="EMBL" id="HE965806">
    <property type="protein sequence ID" value="CCJ52582.1"/>
    <property type="molecule type" value="Genomic_DNA"/>
</dbReference>
<dbReference type="Gene3D" id="2.60.40.10">
    <property type="entry name" value="Immunoglobulins"/>
    <property type="match status" value="1"/>
</dbReference>
<dbReference type="GO" id="GO:0016758">
    <property type="term" value="F:hexosyltransferase activity"/>
    <property type="evidence" value="ECO:0007669"/>
    <property type="project" value="UniProtKB-UniRule"/>
</dbReference>
<dbReference type="Pfam" id="PF11896">
    <property type="entry name" value="GlgE_dom_N_S"/>
    <property type="match status" value="1"/>
</dbReference>
<evidence type="ECO:0000256" key="7">
    <source>
        <dbReference type="SAM" id="MobiDB-lite"/>
    </source>
</evidence>